<name>A0A0C9XTX0_9AGAR</name>
<dbReference type="EMBL" id="KN838563">
    <property type="protein sequence ID" value="KIK05119.1"/>
    <property type="molecule type" value="Genomic_DNA"/>
</dbReference>
<reference evidence="2" key="2">
    <citation type="submission" date="2015-01" db="EMBL/GenBank/DDBJ databases">
        <title>Evolutionary Origins and Diversification of the Mycorrhizal Mutualists.</title>
        <authorList>
            <consortium name="DOE Joint Genome Institute"/>
            <consortium name="Mycorrhizal Genomics Consortium"/>
            <person name="Kohler A."/>
            <person name="Kuo A."/>
            <person name="Nagy L.G."/>
            <person name="Floudas D."/>
            <person name="Copeland A."/>
            <person name="Barry K.W."/>
            <person name="Cichocki N."/>
            <person name="Veneault-Fourrey C."/>
            <person name="LaButti K."/>
            <person name="Lindquist E.A."/>
            <person name="Lipzen A."/>
            <person name="Lundell T."/>
            <person name="Morin E."/>
            <person name="Murat C."/>
            <person name="Riley R."/>
            <person name="Ohm R."/>
            <person name="Sun H."/>
            <person name="Tunlid A."/>
            <person name="Henrissat B."/>
            <person name="Grigoriev I.V."/>
            <person name="Hibbett D.S."/>
            <person name="Martin F."/>
        </authorList>
    </citation>
    <scope>NUCLEOTIDE SEQUENCE [LARGE SCALE GENOMIC DNA]</scope>
    <source>
        <strain evidence="2">LaAM-08-1</strain>
    </source>
</reference>
<dbReference type="HOGENOM" id="CLU_1594807_0_0_1"/>
<organism evidence="1 2">
    <name type="scientific">Laccaria amethystina LaAM-08-1</name>
    <dbReference type="NCBI Taxonomy" id="1095629"/>
    <lineage>
        <taxon>Eukaryota</taxon>
        <taxon>Fungi</taxon>
        <taxon>Dikarya</taxon>
        <taxon>Basidiomycota</taxon>
        <taxon>Agaricomycotina</taxon>
        <taxon>Agaricomycetes</taxon>
        <taxon>Agaricomycetidae</taxon>
        <taxon>Agaricales</taxon>
        <taxon>Agaricineae</taxon>
        <taxon>Hydnangiaceae</taxon>
        <taxon>Laccaria</taxon>
    </lineage>
</organism>
<evidence type="ECO:0000313" key="2">
    <source>
        <dbReference type="Proteomes" id="UP000054477"/>
    </source>
</evidence>
<accession>A0A0C9XTX0</accession>
<sequence length="167" mass="18495">MIKENSDNTVEGATLRDTESALKKWVQSYRPIISSSVIHALTLQTNPDLCFTHVLVIALVPNTSFPNWVKSIPKSFLVDQVYTSSMDELTSMKPEWGPGFTSLVERSKALRAKGGLGYALSIILVKGSPLAHMTPFGIGEMLDADELPWNYQWEETLKDLVAQGKVV</sequence>
<dbReference type="AlphaFoldDB" id="A0A0C9XTX0"/>
<keyword evidence="2" id="KW-1185">Reference proteome</keyword>
<gene>
    <name evidence="1" type="ORF">K443DRAFT_675404</name>
</gene>
<dbReference type="OrthoDB" id="432970at2759"/>
<protein>
    <submittedName>
        <fullName evidence="1">Uncharacterized protein</fullName>
    </submittedName>
</protein>
<dbReference type="Proteomes" id="UP000054477">
    <property type="component" value="Unassembled WGS sequence"/>
</dbReference>
<reference evidence="1 2" key="1">
    <citation type="submission" date="2014-04" db="EMBL/GenBank/DDBJ databases">
        <authorList>
            <consortium name="DOE Joint Genome Institute"/>
            <person name="Kuo A."/>
            <person name="Kohler A."/>
            <person name="Nagy L.G."/>
            <person name="Floudas D."/>
            <person name="Copeland A."/>
            <person name="Barry K.W."/>
            <person name="Cichocki N."/>
            <person name="Veneault-Fourrey C."/>
            <person name="LaButti K."/>
            <person name="Lindquist E.A."/>
            <person name="Lipzen A."/>
            <person name="Lundell T."/>
            <person name="Morin E."/>
            <person name="Murat C."/>
            <person name="Sun H."/>
            <person name="Tunlid A."/>
            <person name="Henrissat B."/>
            <person name="Grigoriev I.V."/>
            <person name="Hibbett D.S."/>
            <person name="Martin F."/>
            <person name="Nordberg H.P."/>
            <person name="Cantor M.N."/>
            <person name="Hua S.X."/>
        </authorList>
    </citation>
    <scope>NUCLEOTIDE SEQUENCE [LARGE SCALE GENOMIC DNA]</scope>
    <source>
        <strain evidence="1 2">LaAM-08-1</strain>
    </source>
</reference>
<evidence type="ECO:0000313" key="1">
    <source>
        <dbReference type="EMBL" id="KIK05119.1"/>
    </source>
</evidence>
<proteinExistence type="predicted"/>